<organism evidence="3">
    <name type="scientific">freshwater metagenome</name>
    <dbReference type="NCBI Taxonomy" id="449393"/>
    <lineage>
        <taxon>unclassified sequences</taxon>
        <taxon>metagenomes</taxon>
        <taxon>ecological metagenomes</taxon>
    </lineage>
</organism>
<feature type="domain" description="Transglycosylase SLT" evidence="2">
    <location>
        <begin position="152"/>
        <end position="218"/>
    </location>
</feature>
<feature type="transmembrane region" description="Helical" evidence="1">
    <location>
        <begin position="44"/>
        <end position="66"/>
    </location>
</feature>
<evidence type="ECO:0000259" key="2">
    <source>
        <dbReference type="Pfam" id="PF01464"/>
    </source>
</evidence>
<dbReference type="SUPFAM" id="SSF53955">
    <property type="entry name" value="Lysozyme-like"/>
    <property type="match status" value="1"/>
</dbReference>
<dbReference type="InterPro" id="IPR023346">
    <property type="entry name" value="Lysozyme-like_dom_sf"/>
</dbReference>
<evidence type="ECO:0000256" key="1">
    <source>
        <dbReference type="SAM" id="Phobius"/>
    </source>
</evidence>
<accession>A0A6J6TST8</accession>
<keyword evidence="1" id="KW-1133">Transmembrane helix</keyword>
<reference evidence="3" key="1">
    <citation type="submission" date="2020-05" db="EMBL/GenBank/DDBJ databases">
        <authorList>
            <person name="Chiriac C."/>
            <person name="Salcher M."/>
            <person name="Ghai R."/>
            <person name="Kavagutti S V."/>
        </authorList>
    </citation>
    <scope>NUCLEOTIDE SEQUENCE</scope>
</reference>
<proteinExistence type="predicted"/>
<dbReference type="AlphaFoldDB" id="A0A6J6TST8"/>
<name>A0A6J6TST8_9ZZZZ</name>
<dbReference type="Pfam" id="PF01464">
    <property type="entry name" value="SLT"/>
    <property type="match status" value="1"/>
</dbReference>
<dbReference type="EMBL" id="CAEZZF010000033">
    <property type="protein sequence ID" value="CAB4750196.1"/>
    <property type="molecule type" value="Genomic_DNA"/>
</dbReference>
<evidence type="ECO:0000313" key="3">
    <source>
        <dbReference type="EMBL" id="CAB4750196.1"/>
    </source>
</evidence>
<keyword evidence="1" id="KW-0812">Transmembrane</keyword>
<gene>
    <name evidence="3" type="ORF">UFOPK2837_00551</name>
</gene>
<dbReference type="InterPro" id="IPR008258">
    <property type="entry name" value="Transglycosylase_SLT_dom_1"/>
</dbReference>
<keyword evidence="1" id="KW-0472">Membrane</keyword>
<sequence length="231" mass="25631">MSVHTDRLWPFPVSYKPLSMRLIAHGPSEWVRGGDELKLVNKSVAIWGVVAAMLFLSSALPSAYGLEFPMTSQIEINPDTQALAAQVDPMASSVALFGSIELASTPMGSVFSSDLALVSSISRQVEMARTPFGAKKVAQAILVNEFGFSNAQYSCLNSLWTKESHWNYKAHNYRSGAHGIAQALPAEKMSVVGTDWRTNPVTQIRWGLRYITIRYDTPCKAWSHFKAKHYY</sequence>
<dbReference type="Gene3D" id="1.10.530.10">
    <property type="match status" value="1"/>
</dbReference>
<protein>
    <submittedName>
        <fullName evidence="3">Unannotated protein</fullName>
    </submittedName>
</protein>